<proteinExistence type="inferred from homology"/>
<keyword evidence="2" id="KW-0521">NADP</keyword>
<evidence type="ECO:0000256" key="1">
    <source>
        <dbReference type="ARBA" id="ARBA00010944"/>
    </source>
</evidence>
<dbReference type="EC" id="1.1.1.133" evidence="2"/>
<reference evidence="4" key="1">
    <citation type="submission" date="2022-04" db="EMBL/GenBank/DDBJ databases">
        <title>Paenibacillus mangrovi sp. nov., a novel endophytic bacterium isolated from bark of Kandelia candel.</title>
        <authorList>
            <person name="Tuo L."/>
        </authorList>
    </citation>
    <scope>NUCLEOTIDE SEQUENCE</scope>
    <source>
        <strain evidence="4">KQZ6P-2</strain>
    </source>
</reference>
<dbReference type="InterPro" id="IPR005913">
    <property type="entry name" value="dTDP_dehydrorham_reduct"/>
</dbReference>
<comment type="function">
    <text evidence="2">Catalyzes the reduction of dTDP-6-deoxy-L-lyxo-4-hexulose to yield dTDP-L-rhamnose.</text>
</comment>
<name>A0A9X2B4F0_9BACL</name>
<dbReference type="AlphaFoldDB" id="A0A9X2B4F0"/>
<dbReference type="SUPFAM" id="SSF51735">
    <property type="entry name" value="NAD(P)-binding Rossmann-fold domains"/>
    <property type="match status" value="1"/>
</dbReference>
<keyword evidence="5" id="KW-1185">Reference proteome</keyword>
<organism evidence="4 5">
    <name type="scientific">Paenibacillus mangrovi</name>
    <dbReference type="NCBI Taxonomy" id="2931978"/>
    <lineage>
        <taxon>Bacteria</taxon>
        <taxon>Bacillati</taxon>
        <taxon>Bacillota</taxon>
        <taxon>Bacilli</taxon>
        <taxon>Bacillales</taxon>
        <taxon>Paenibacillaceae</taxon>
        <taxon>Paenibacillus</taxon>
    </lineage>
</organism>
<keyword evidence="2" id="KW-0560">Oxidoreductase</keyword>
<dbReference type="Proteomes" id="UP001139347">
    <property type="component" value="Unassembled WGS sequence"/>
</dbReference>
<protein>
    <recommendedName>
        <fullName evidence="2">dTDP-4-dehydrorhamnose reductase</fullName>
        <ecNumber evidence="2">1.1.1.133</ecNumber>
    </recommendedName>
</protein>
<dbReference type="GO" id="GO:0019305">
    <property type="term" value="P:dTDP-rhamnose biosynthetic process"/>
    <property type="evidence" value="ECO:0007669"/>
    <property type="project" value="TreeGrafter"/>
</dbReference>
<dbReference type="InterPro" id="IPR029903">
    <property type="entry name" value="RmlD-like-bd"/>
</dbReference>
<evidence type="ECO:0000259" key="3">
    <source>
        <dbReference type="Pfam" id="PF04321"/>
    </source>
</evidence>
<dbReference type="GO" id="GO:0005829">
    <property type="term" value="C:cytosol"/>
    <property type="evidence" value="ECO:0007669"/>
    <property type="project" value="TreeGrafter"/>
</dbReference>
<dbReference type="RefSeq" id="WP_244727859.1">
    <property type="nucleotide sequence ID" value="NZ_JALIRP010000008.1"/>
</dbReference>
<dbReference type="CDD" id="cd05254">
    <property type="entry name" value="dTDP_HR_like_SDR_e"/>
    <property type="match status" value="1"/>
</dbReference>
<dbReference type="InterPro" id="IPR036291">
    <property type="entry name" value="NAD(P)-bd_dom_sf"/>
</dbReference>
<dbReference type="PANTHER" id="PTHR10491:SF4">
    <property type="entry name" value="METHIONINE ADENOSYLTRANSFERASE 2 SUBUNIT BETA"/>
    <property type="match status" value="1"/>
</dbReference>
<dbReference type="Pfam" id="PF04321">
    <property type="entry name" value="RmlD_sub_bind"/>
    <property type="match status" value="1"/>
</dbReference>
<dbReference type="GO" id="GO:0008831">
    <property type="term" value="F:dTDP-4-dehydrorhamnose reductase activity"/>
    <property type="evidence" value="ECO:0007669"/>
    <property type="project" value="UniProtKB-EC"/>
</dbReference>
<evidence type="ECO:0000313" key="5">
    <source>
        <dbReference type="Proteomes" id="UP001139347"/>
    </source>
</evidence>
<evidence type="ECO:0000313" key="4">
    <source>
        <dbReference type="EMBL" id="MCJ8013890.1"/>
    </source>
</evidence>
<dbReference type="PANTHER" id="PTHR10491">
    <property type="entry name" value="DTDP-4-DEHYDRORHAMNOSE REDUCTASE"/>
    <property type="match status" value="1"/>
</dbReference>
<dbReference type="Gene3D" id="3.40.50.720">
    <property type="entry name" value="NAD(P)-binding Rossmann-like Domain"/>
    <property type="match status" value="1"/>
</dbReference>
<feature type="domain" description="RmlD-like substrate binding" evidence="3">
    <location>
        <begin position="1"/>
        <end position="221"/>
    </location>
</feature>
<gene>
    <name evidence="4" type="ORF">MUG84_19370</name>
</gene>
<comment type="caution">
    <text evidence="4">The sequence shown here is derived from an EMBL/GenBank/DDBJ whole genome shotgun (WGS) entry which is preliminary data.</text>
</comment>
<comment type="similarity">
    <text evidence="1 2">Belongs to the dTDP-4-dehydrorhamnose reductase family.</text>
</comment>
<evidence type="ECO:0000256" key="2">
    <source>
        <dbReference type="RuleBase" id="RU364082"/>
    </source>
</evidence>
<dbReference type="EMBL" id="JALIRP010000008">
    <property type="protein sequence ID" value="MCJ8013890.1"/>
    <property type="molecule type" value="Genomic_DNA"/>
</dbReference>
<sequence length="282" mass="31726">MKLLIMGAGGMAGHMLVNYFLQQGKHQIFYTTRDPRNTGGYVLDAADFCAAEKIVDTVKPDVIINAIGVLNHFAEQDQINAYIINGILPHRLYLIAERIGARLIHISTDCVFEGTRGGYHEGDKPDGTSVYALTKALGEVRAQGHLTIRTSIIGPEIRMQGIGLMHWFMRQHGIVKGYRNVLWNGVTTLELAKVIDAVISSPISGLVHLAHQQPISKYDLLLLFQEIWNQRYVTVVPSDMPILNRTLVSTRSDWCHDVPHYRDMLKEMEQWMRENSSASESS</sequence>
<accession>A0A9X2B4F0</accession>
<comment type="pathway">
    <text evidence="2">Carbohydrate biosynthesis; dTDP-L-rhamnose biosynthesis.</text>
</comment>